<dbReference type="RefSeq" id="XP_007932346.1">
    <property type="nucleotide sequence ID" value="XM_007934155.1"/>
</dbReference>
<dbReference type="InterPro" id="IPR027417">
    <property type="entry name" value="P-loop_NTPase"/>
</dbReference>
<dbReference type="Proteomes" id="UP000016932">
    <property type="component" value="Unassembled WGS sequence"/>
</dbReference>
<reference evidence="2 3" key="1">
    <citation type="journal article" date="2012" name="PLoS Pathog.">
        <title>Diverse lifestyles and strategies of plant pathogenesis encoded in the genomes of eighteen Dothideomycetes fungi.</title>
        <authorList>
            <person name="Ohm R.A."/>
            <person name="Feau N."/>
            <person name="Henrissat B."/>
            <person name="Schoch C.L."/>
            <person name="Horwitz B.A."/>
            <person name="Barry K.W."/>
            <person name="Condon B.J."/>
            <person name="Copeland A.C."/>
            <person name="Dhillon B."/>
            <person name="Glaser F."/>
            <person name="Hesse C.N."/>
            <person name="Kosti I."/>
            <person name="LaButti K."/>
            <person name="Lindquist E.A."/>
            <person name="Lucas S."/>
            <person name="Salamov A.A."/>
            <person name="Bradshaw R.E."/>
            <person name="Ciuffetti L."/>
            <person name="Hamelin R.C."/>
            <person name="Kema G.H.J."/>
            <person name="Lawrence C."/>
            <person name="Scott J.A."/>
            <person name="Spatafora J.W."/>
            <person name="Turgeon B.G."/>
            <person name="de Wit P.J.G.M."/>
            <person name="Zhong S."/>
            <person name="Goodwin S.B."/>
            <person name="Grigoriev I.V."/>
        </authorList>
    </citation>
    <scope>NUCLEOTIDE SEQUENCE [LARGE SCALE GENOMIC DNA]</scope>
    <source>
        <strain evidence="2 3">CIRAD86</strain>
    </source>
</reference>
<organism evidence="2 3">
    <name type="scientific">Pseudocercospora fijiensis (strain CIRAD86)</name>
    <name type="common">Black leaf streak disease fungus</name>
    <name type="synonym">Mycosphaerella fijiensis</name>
    <dbReference type="NCBI Taxonomy" id="383855"/>
    <lineage>
        <taxon>Eukaryota</taxon>
        <taxon>Fungi</taxon>
        <taxon>Dikarya</taxon>
        <taxon>Ascomycota</taxon>
        <taxon>Pezizomycotina</taxon>
        <taxon>Dothideomycetes</taxon>
        <taxon>Dothideomycetidae</taxon>
        <taxon>Mycosphaerellales</taxon>
        <taxon>Mycosphaerellaceae</taxon>
        <taxon>Pseudocercospora</taxon>
    </lineage>
</organism>
<dbReference type="STRING" id="383855.M2ZY23"/>
<evidence type="ECO:0000313" key="2">
    <source>
        <dbReference type="EMBL" id="EME77021.1"/>
    </source>
</evidence>
<dbReference type="AlphaFoldDB" id="M2ZY23"/>
<dbReference type="KEGG" id="pfj:MYCFIDRAFT_180354"/>
<name>M2ZY23_PSEFD</name>
<dbReference type="HOGENOM" id="CLU_281597_0_0_1"/>
<protein>
    <submittedName>
        <fullName evidence="2">Uncharacterized protein</fullName>
    </submittedName>
</protein>
<feature type="compositionally biased region" description="Low complexity" evidence="1">
    <location>
        <begin position="591"/>
        <end position="630"/>
    </location>
</feature>
<dbReference type="VEuPathDB" id="FungiDB:MYCFIDRAFT_180354"/>
<dbReference type="EMBL" id="KB446571">
    <property type="protein sequence ID" value="EME77021.1"/>
    <property type="molecule type" value="Genomic_DNA"/>
</dbReference>
<feature type="region of interest" description="Disordered" evidence="1">
    <location>
        <begin position="505"/>
        <end position="528"/>
    </location>
</feature>
<keyword evidence="3" id="KW-1185">Reference proteome</keyword>
<proteinExistence type="predicted"/>
<feature type="region of interest" description="Disordered" evidence="1">
    <location>
        <begin position="366"/>
        <end position="385"/>
    </location>
</feature>
<feature type="region of interest" description="Disordered" evidence="1">
    <location>
        <begin position="582"/>
        <end position="637"/>
    </location>
</feature>
<dbReference type="Gene3D" id="3.40.50.300">
    <property type="entry name" value="P-loop containing nucleotide triphosphate hydrolases"/>
    <property type="match status" value="1"/>
</dbReference>
<sequence>MTTWYTKLVMMRTTVLSQPCRMSQLTFATEIKDKDKAEGDGARTARGFKKMDENMKPRRMDHGAGFRQMKVANPLCETCTRLPRYQTLSDVQQVDAKAWVPKDLAPQEVVDVEISQAYSRLFRTHHISPSYIVGEHIPRGQDDEVMGGECHSYSSQPLVMTWKQFMSSEWPGTSLGGSTMAQNKFMRFETAQKRVHEEVQNGLKQVHEVQKGSKWLEMARKELRMFEISRIELMRYKVTPFQLENDPFMSNAIPAGKHPINNGRHLEMSRSEFIKFIMNQIEFVGFKCLSKSLETSSSTSYKQRTTSQLLDRGNGYAEEDLSSKCEVGPNRAEQHEIPELGGDRWPSDDYEIRQLQKLRLSNISTSYRSGNARNPNIPRRCSESCQSPTQRKWQDQYLPNMMKSEMLTYCDSPWPQVGRLVYTSPSTKQFKLKGQSIMLSPTGSRTSWLSSNTLPPRRNHDTRSDDDFGATIRLAKLFTKSCISITSLDSPGLLLSLHLDMERGPNGVDAMDRQDCSDDETGNQDQDPPAFQEAWATQILSSSQVHYLLVAQFPGADQFGQYSRAILERIKRPAVRHVLVNPRRREETDKAAATTKKAAAAKTTAATKKTSATKKAAAAKKTASSTNANTGNLEGDFTNSMLESRQAPAVEDKAPAAKKTDVTKKTGLAVEGNASVVLGKAVPEYGSKWMKSLTRFAGVAFTTWRMKHNSYKDITPKMYSNRNHTQEEITPMPSSNPTRHQTQYESMPKTASNLDKINGIAECISQRFILVERNSFRDEAAKCAKTRNMLYSRRHSLWVPTAPTSTTLKSPTKIAIKNFANAGLHPTKRRPSPPSRTGSGKTAAYLIPIISKLIGKAKKLWALRPNTTRRSVEHPDFARRVVCATRYRSMLLPRVAYGSYPIGASLDELGKGCDILAGISGEWSGAKAEILPRQSKLKYLGHKGQAANRSREGRKRKEANGMHICTSGERHIDNNHQDRYRNPWRGDVFGCLHALWQPNTAQTFKDMKDLTLGMSPTRSMDEMVLDPACRAPESRRSAHQMENLRTVMKTCVEIHGAGDVWNAACCCSYTLQQQKRKALAATNDTPSLACRALLCLFTCAFGDLLRPERINR</sequence>
<dbReference type="GeneID" id="19334367"/>
<accession>M2ZY23</accession>
<gene>
    <name evidence="2" type="ORF">MYCFIDRAFT_180354</name>
</gene>
<evidence type="ECO:0000256" key="1">
    <source>
        <dbReference type="SAM" id="MobiDB-lite"/>
    </source>
</evidence>
<evidence type="ECO:0000313" key="3">
    <source>
        <dbReference type="Proteomes" id="UP000016932"/>
    </source>
</evidence>